<dbReference type="InterPro" id="IPR036855">
    <property type="entry name" value="Znf_CCCH_sf"/>
</dbReference>
<dbReference type="Pfam" id="PF00642">
    <property type="entry name" value="zf-CCCH"/>
    <property type="match status" value="1"/>
</dbReference>
<feature type="zinc finger region" description="C3H1-type" evidence="8">
    <location>
        <begin position="419"/>
        <end position="447"/>
    </location>
</feature>
<reference evidence="13" key="1">
    <citation type="submission" date="2022-08" db="UniProtKB">
        <authorList>
            <consortium name="EnsemblMetazoa"/>
        </authorList>
    </citation>
    <scope>IDENTIFICATION</scope>
    <source>
        <strain evidence="13">05x7-T-G4-1.051#20</strain>
    </source>
</reference>
<dbReference type="SUPFAM" id="SSF57850">
    <property type="entry name" value="RING/U-box"/>
    <property type="match status" value="1"/>
</dbReference>
<evidence type="ECO:0000256" key="3">
    <source>
        <dbReference type="ARBA" id="ARBA00012483"/>
    </source>
</evidence>
<proteinExistence type="predicted"/>
<dbReference type="GO" id="GO:0010494">
    <property type="term" value="C:cytoplasmic stress granule"/>
    <property type="evidence" value="ECO:0007669"/>
    <property type="project" value="TreeGrafter"/>
</dbReference>
<evidence type="ECO:0000256" key="2">
    <source>
        <dbReference type="ARBA" id="ARBA00004201"/>
    </source>
</evidence>
<evidence type="ECO:0000256" key="6">
    <source>
        <dbReference type="ARBA" id="ARBA00022771"/>
    </source>
</evidence>
<evidence type="ECO:0000256" key="1">
    <source>
        <dbReference type="ARBA" id="ARBA00000900"/>
    </source>
</evidence>
<evidence type="ECO:0000259" key="12">
    <source>
        <dbReference type="PROSITE" id="PS50103"/>
    </source>
</evidence>
<dbReference type="GO" id="GO:0035613">
    <property type="term" value="F:RNA stem-loop binding"/>
    <property type="evidence" value="ECO:0007669"/>
    <property type="project" value="TreeGrafter"/>
</dbReference>
<dbReference type="InterPro" id="IPR000571">
    <property type="entry name" value="Znf_CCCH"/>
</dbReference>
<evidence type="ECO:0000256" key="5">
    <source>
        <dbReference type="ARBA" id="ARBA00022723"/>
    </source>
</evidence>
<dbReference type="GO" id="GO:0003729">
    <property type="term" value="F:mRNA binding"/>
    <property type="evidence" value="ECO:0007669"/>
    <property type="project" value="TreeGrafter"/>
</dbReference>
<dbReference type="GO" id="GO:0061630">
    <property type="term" value="F:ubiquitin protein ligase activity"/>
    <property type="evidence" value="ECO:0007669"/>
    <property type="project" value="UniProtKB-EC"/>
</dbReference>
<dbReference type="Gene3D" id="4.10.1000.10">
    <property type="entry name" value="Zinc finger, CCCH-type"/>
    <property type="match status" value="1"/>
</dbReference>
<dbReference type="AlphaFoldDB" id="A0A8W8LFQ0"/>
<comment type="subcellular location">
    <subcellularLocation>
        <location evidence="2">Cytoplasm</location>
        <location evidence="2">P-body</location>
    </subcellularLocation>
</comment>
<dbReference type="GO" id="GO:0003725">
    <property type="term" value="F:double-stranded RNA binding"/>
    <property type="evidence" value="ECO:0007669"/>
    <property type="project" value="TreeGrafter"/>
</dbReference>
<dbReference type="Gene3D" id="1.20.120.1790">
    <property type="match status" value="1"/>
</dbReference>
<keyword evidence="6 8" id="KW-0863">Zinc-finger</keyword>
<evidence type="ECO:0000256" key="8">
    <source>
        <dbReference type="PROSITE-ProRule" id="PRU00723"/>
    </source>
</evidence>
<dbReference type="GO" id="GO:0006511">
    <property type="term" value="P:ubiquitin-dependent protein catabolic process"/>
    <property type="evidence" value="ECO:0007669"/>
    <property type="project" value="TreeGrafter"/>
</dbReference>
<dbReference type="GO" id="GO:0000932">
    <property type="term" value="C:P-body"/>
    <property type="evidence" value="ECO:0007669"/>
    <property type="project" value="UniProtKB-SubCell"/>
</dbReference>
<dbReference type="FunFam" id="3.30.40.10:FF:000047">
    <property type="entry name" value="Roquin-2 isoform 1"/>
    <property type="match status" value="1"/>
</dbReference>
<keyword evidence="7 8" id="KW-0862">Zinc</keyword>
<dbReference type="Pfam" id="PF18386">
    <property type="entry name" value="ROQ_II"/>
    <property type="match status" value="1"/>
</dbReference>
<dbReference type="PANTHER" id="PTHR13139:SF54">
    <property type="entry name" value="RING-TYPE E3 UBIQUITIN TRANSFERASE"/>
    <property type="match status" value="1"/>
</dbReference>
<evidence type="ECO:0000256" key="9">
    <source>
        <dbReference type="SAM" id="Coils"/>
    </source>
</evidence>
<dbReference type="CDD" id="cd16638">
    <property type="entry name" value="mRING-HC-C3HC3D_Roquin"/>
    <property type="match status" value="1"/>
</dbReference>
<dbReference type="PROSITE" id="PS00518">
    <property type="entry name" value="ZF_RING_1"/>
    <property type="match status" value="1"/>
</dbReference>
<keyword evidence="9" id="KW-0175">Coiled coil</keyword>
<dbReference type="InterPro" id="IPR052249">
    <property type="entry name" value="Roquin_domain"/>
</dbReference>
<dbReference type="PANTHER" id="PTHR13139">
    <property type="entry name" value="RING FINGER AND CCCH-TYPE ZINC FINGER DOMAIN-CONTAINING PROTEIN"/>
    <property type="match status" value="1"/>
</dbReference>
<name>A0A8W8LFQ0_MAGGI</name>
<keyword evidence="4" id="KW-0808">Transferase</keyword>
<keyword evidence="14" id="KW-1185">Reference proteome</keyword>
<sequence length="1116" mass="124167">MPAQAPQWTEFLSCQVCYNVFNETDRRPVSLACGHTVCRTCLLNLPQKKCPFDQCVITRDVNELPVNYALLQLVGAAIPTESEQPTPPIHIPEKTKHYESAKRCIEEIALYLKPMSDGKEGCLTAANLTSGTNSILSRPMQRKVVALVSCQLVEEEGRARAARAARSLGERTVTELILQHQNAQQLSSNLWAAVRARGCQFLGPAMQEEVLKLILLALEDGSLLSRKVLVLFVVQRLESQYPQASKTAIGHVVQLLYRASCFKVTKRDEESSLMQLKEEFRSYEALRREHDSQIIQIAMESGLRIAPDQWSSLLYGDTNHKSHMQSIIDKLQTPQSFTQSTNELVVALQRSGDPCNLQRLRPHLEFLASIDPSPDAPTPSWENLEAVMKAVKTVVKGLVDFVQSNGSKKVDNTAYVNVRYKTSMCRDLSEKGRCPRGTNCTFAHSQEELEKFRARNKRSGRNACSASDTSTLTAKQKVQLDQITKTSLEKQRQMSVSSDCAIRDQRLAKDQSSVPVIAGPQDITQGMNSLSMVEHIKTGDSPSMSAPHVHQPSVNFQNMPAQAVQPNVSSMVPPQFQMYPNAQFHPGMVQPGLYPNGSQVPVGNGAVMMNMQGVGYSDMYQMEVNRGCMQHPSIPSPYPMMQQPQYPGVQYQQFVPGFFPPSYIPYSQNPGGVQPFVDSRASSSIQGLYTSEPTLVSTSAPSVQEKGYRNESKLLHNLHSRRKEILAKIQNMPSSSDEMETNSLLTGCTPSSPSVRDIIKDPYKTASDNFMLSTKSTLNKAVSDTVNANTITSLAEVTHKINSWNQDQAYIPWSSGDTALSVWTSSTDTKASSSEVLTDSGDLWNESSSDSTEFMLNWLKDIPDDPVPVENKEEKWWLTTPTLSEPIYTSESAMYARSTHCRSSMSVCSDKTDEEIPFDPPIVSKFGPISRSCKTKYKSTDPVQATANQGFSARTPMTATTAVRRPQTTAFPQETKVKKISEVPRQGYNLQAIPTGCYDKSEMGLQDYVRQELSRLERQAQNAYTEGEALNCELKAVELQISLEDGSMFETPHSKPEKTIFGWELESKLERPPAAWSSFEMLAAATTKGMKLNDIHMALDAQKKATQTLQRKQQED</sequence>
<evidence type="ECO:0000256" key="4">
    <source>
        <dbReference type="ARBA" id="ARBA00022679"/>
    </source>
</evidence>
<evidence type="ECO:0000259" key="11">
    <source>
        <dbReference type="PROSITE" id="PS50089"/>
    </source>
</evidence>
<accession>A0A8W8LFQ0</accession>
<protein>
    <recommendedName>
        <fullName evidence="3">RING-type E3 ubiquitin transferase</fullName>
        <ecNumber evidence="3">2.3.2.27</ecNumber>
    </recommendedName>
</protein>
<feature type="coiled-coil region" evidence="9">
    <location>
        <begin position="266"/>
        <end position="293"/>
    </location>
</feature>
<dbReference type="InterPro" id="IPR041523">
    <property type="entry name" value="ROQ_II"/>
</dbReference>
<dbReference type="EC" id="2.3.2.27" evidence="3"/>
<dbReference type="Pfam" id="PF21206">
    <property type="entry name" value="Roquin_1_2-like_ROQ"/>
    <property type="match status" value="1"/>
</dbReference>
<organism evidence="13 14">
    <name type="scientific">Magallana gigas</name>
    <name type="common">Pacific oyster</name>
    <name type="synonym">Crassostrea gigas</name>
    <dbReference type="NCBI Taxonomy" id="29159"/>
    <lineage>
        <taxon>Eukaryota</taxon>
        <taxon>Metazoa</taxon>
        <taxon>Spiralia</taxon>
        <taxon>Lophotrochozoa</taxon>
        <taxon>Mollusca</taxon>
        <taxon>Bivalvia</taxon>
        <taxon>Autobranchia</taxon>
        <taxon>Pteriomorphia</taxon>
        <taxon>Ostreida</taxon>
        <taxon>Ostreoidea</taxon>
        <taxon>Ostreidae</taxon>
        <taxon>Magallana</taxon>
    </lineage>
</organism>
<evidence type="ECO:0000256" key="10">
    <source>
        <dbReference type="SAM" id="MobiDB-lite"/>
    </source>
</evidence>
<feature type="domain" description="RING-type" evidence="11">
    <location>
        <begin position="14"/>
        <end position="54"/>
    </location>
</feature>
<evidence type="ECO:0000256" key="7">
    <source>
        <dbReference type="ARBA" id="ARBA00022833"/>
    </source>
</evidence>
<dbReference type="Gene3D" id="3.30.40.10">
    <property type="entry name" value="Zinc/RING finger domain, C3HC4 (zinc finger)"/>
    <property type="match status" value="1"/>
</dbReference>
<dbReference type="EnsemblMetazoa" id="G27787.5">
    <property type="protein sequence ID" value="G27787.5:cds"/>
    <property type="gene ID" value="G27787"/>
</dbReference>
<evidence type="ECO:0000313" key="13">
    <source>
        <dbReference type="EnsemblMetazoa" id="G27787.5:cds"/>
    </source>
</evidence>
<dbReference type="InterPro" id="IPR001841">
    <property type="entry name" value="Znf_RING"/>
</dbReference>
<dbReference type="InterPro" id="IPR048575">
    <property type="entry name" value="Roquin_1_2-like_ROQ"/>
</dbReference>
<keyword evidence="5 8" id="KW-0479">Metal-binding</keyword>
<dbReference type="SUPFAM" id="SSF90229">
    <property type="entry name" value="CCCH zinc finger"/>
    <property type="match status" value="1"/>
</dbReference>
<dbReference type="InterPro" id="IPR013083">
    <property type="entry name" value="Znf_RING/FYVE/PHD"/>
</dbReference>
<dbReference type="PROSITE" id="PS50089">
    <property type="entry name" value="ZF_RING_2"/>
    <property type="match status" value="1"/>
</dbReference>
<dbReference type="GO" id="GO:0000288">
    <property type="term" value="P:nuclear-transcribed mRNA catabolic process, deadenylation-dependent decay"/>
    <property type="evidence" value="ECO:0007669"/>
    <property type="project" value="TreeGrafter"/>
</dbReference>
<evidence type="ECO:0000313" key="14">
    <source>
        <dbReference type="Proteomes" id="UP000005408"/>
    </source>
</evidence>
<dbReference type="PROSITE" id="PS50103">
    <property type="entry name" value="ZF_C3H1"/>
    <property type="match status" value="1"/>
</dbReference>
<dbReference type="InterPro" id="IPR017907">
    <property type="entry name" value="Znf_RING_CS"/>
</dbReference>
<dbReference type="Pfam" id="PF14634">
    <property type="entry name" value="zf-RING_5"/>
    <property type="match status" value="1"/>
</dbReference>
<feature type="domain" description="C3H1-type" evidence="12">
    <location>
        <begin position="419"/>
        <end position="447"/>
    </location>
</feature>
<dbReference type="GO" id="GO:0000209">
    <property type="term" value="P:protein polyubiquitination"/>
    <property type="evidence" value="ECO:0007669"/>
    <property type="project" value="TreeGrafter"/>
</dbReference>
<dbReference type="FunFam" id="1.20.120.1790:FF:000001">
    <property type="entry name" value="roquin-1 isoform X1"/>
    <property type="match status" value="1"/>
</dbReference>
<feature type="region of interest" description="Disordered" evidence="10">
    <location>
        <begin position="732"/>
        <end position="751"/>
    </location>
</feature>
<dbReference type="SMART" id="SM00356">
    <property type="entry name" value="ZnF_C3H1"/>
    <property type="match status" value="1"/>
</dbReference>
<comment type="catalytic activity">
    <reaction evidence="1">
        <text>S-ubiquitinyl-[E2 ubiquitin-conjugating enzyme]-L-cysteine + [acceptor protein]-L-lysine = [E2 ubiquitin-conjugating enzyme]-L-cysteine + N(6)-ubiquitinyl-[acceptor protein]-L-lysine.</text>
        <dbReference type="EC" id="2.3.2.27"/>
    </reaction>
</comment>
<dbReference type="GO" id="GO:0008270">
    <property type="term" value="F:zinc ion binding"/>
    <property type="evidence" value="ECO:0007669"/>
    <property type="project" value="UniProtKB-KW"/>
</dbReference>
<dbReference type="SMART" id="SM00184">
    <property type="entry name" value="RING"/>
    <property type="match status" value="1"/>
</dbReference>
<dbReference type="Proteomes" id="UP000005408">
    <property type="component" value="Unassembled WGS sequence"/>
</dbReference>